<dbReference type="Proteomes" id="UP001227230">
    <property type="component" value="Chromosome 13"/>
</dbReference>
<evidence type="ECO:0000259" key="1">
    <source>
        <dbReference type="Pfam" id="PF07727"/>
    </source>
</evidence>
<gene>
    <name evidence="2" type="ORF">VitviT2T_020258</name>
</gene>
<dbReference type="Pfam" id="PF07727">
    <property type="entry name" value="RVT_2"/>
    <property type="match status" value="1"/>
</dbReference>
<keyword evidence="3" id="KW-1185">Reference proteome</keyword>
<dbReference type="InterPro" id="IPR013103">
    <property type="entry name" value="RVT_2"/>
</dbReference>
<protein>
    <recommendedName>
        <fullName evidence="1">Reverse transcriptase Ty1/copia-type domain-containing protein</fullName>
    </recommendedName>
</protein>
<evidence type="ECO:0000313" key="3">
    <source>
        <dbReference type="Proteomes" id="UP001227230"/>
    </source>
</evidence>
<organism evidence="2 3">
    <name type="scientific">Vitis vinifera</name>
    <name type="common">Grape</name>
    <dbReference type="NCBI Taxonomy" id="29760"/>
    <lineage>
        <taxon>Eukaryota</taxon>
        <taxon>Viridiplantae</taxon>
        <taxon>Streptophyta</taxon>
        <taxon>Embryophyta</taxon>
        <taxon>Tracheophyta</taxon>
        <taxon>Spermatophyta</taxon>
        <taxon>Magnoliopsida</taxon>
        <taxon>eudicotyledons</taxon>
        <taxon>Gunneridae</taxon>
        <taxon>Pentapetalae</taxon>
        <taxon>rosids</taxon>
        <taxon>Vitales</taxon>
        <taxon>Vitaceae</taxon>
        <taxon>Viteae</taxon>
        <taxon>Vitis</taxon>
    </lineage>
</organism>
<proteinExistence type="predicted"/>
<feature type="domain" description="Reverse transcriptase Ty1/copia-type" evidence="1">
    <location>
        <begin position="4"/>
        <end position="113"/>
    </location>
</feature>
<reference evidence="2 3" key="1">
    <citation type="journal article" date="2023" name="Hortic Res">
        <title>The complete reference genome for grapevine (Vitis vinifera L.) genetics and breeding.</title>
        <authorList>
            <person name="Shi X."/>
            <person name="Cao S."/>
            <person name="Wang X."/>
            <person name="Huang S."/>
            <person name="Wang Y."/>
            <person name="Liu Z."/>
            <person name="Liu W."/>
            <person name="Leng X."/>
            <person name="Peng Y."/>
            <person name="Wang N."/>
            <person name="Wang Y."/>
            <person name="Ma Z."/>
            <person name="Xu X."/>
            <person name="Zhang F."/>
            <person name="Xue H."/>
            <person name="Zhong H."/>
            <person name="Wang Y."/>
            <person name="Zhang K."/>
            <person name="Velt A."/>
            <person name="Avia K."/>
            <person name="Holtgrawe D."/>
            <person name="Grimplet J."/>
            <person name="Matus J.T."/>
            <person name="Ware D."/>
            <person name="Wu X."/>
            <person name="Wang H."/>
            <person name="Liu C."/>
            <person name="Fang Y."/>
            <person name="Rustenholz C."/>
            <person name="Cheng Z."/>
            <person name="Xiao H."/>
            <person name="Zhou Y."/>
        </authorList>
    </citation>
    <scope>NUCLEOTIDE SEQUENCE [LARGE SCALE GENOMIC DNA]</scope>
    <source>
        <strain evidence="3">cv. Pinot noir / PN40024</strain>
        <tissue evidence="2">Leaf</tissue>
    </source>
</reference>
<accession>A0ABY9D3D9</accession>
<name>A0ABY9D3D9_VITVI</name>
<evidence type="ECO:0000313" key="2">
    <source>
        <dbReference type="EMBL" id="WKA02017.1"/>
    </source>
</evidence>
<dbReference type="EMBL" id="CP126660">
    <property type="protein sequence ID" value="WKA02017.1"/>
    <property type="molecule type" value="Genomic_DNA"/>
</dbReference>
<sequence length="113" mass="13214">MHFVGNKWIFKVKYNIDGLIQKYNAKLVAKGFHQTSNFDYFETFNPMIKSSTIRVILMLTTSYGWDIQQIDINNVFLNDDILEVVFMTQPKGFVDSTIPTHVYSLHKELYGLK</sequence>